<protein>
    <recommendedName>
        <fullName evidence="3">Aminoglycoside phosphotransferase domain-containing protein</fullName>
    </recommendedName>
</protein>
<keyword evidence="2" id="KW-1185">Reference proteome</keyword>
<dbReference type="SUPFAM" id="SSF56112">
    <property type="entry name" value="Protein kinase-like (PK-like)"/>
    <property type="match status" value="1"/>
</dbReference>
<dbReference type="AlphaFoldDB" id="A0A428NTQ3"/>
<gene>
    <name evidence="1" type="ORF">CEP51_016266</name>
</gene>
<evidence type="ECO:0000313" key="2">
    <source>
        <dbReference type="Proteomes" id="UP000287972"/>
    </source>
</evidence>
<dbReference type="Proteomes" id="UP000287972">
    <property type="component" value="Unassembled WGS sequence"/>
</dbReference>
<dbReference type="PANTHER" id="PTHR21310:SF37">
    <property type="entry name" value="AMINOGLYCOSIDE PHOSPHOTRANSFERASE DOMAIN-CONTAINING PROTEIN"/>
    <property type="match status" value="1"/>
</dbReference>
<organism evidence="1 2">
    <name type="scientific">Fusarium floridanum</name>
    <dbReference type="NCBI Taxonomy" id="1325733"/>
    <lineage>
        <taxon>Eukaryota</taxon>
        <taxon>Fungi</taxon>
        <taxon>Dikarya</taxon>
        <taxon>Ascomycota</taxon>
        <taxon>Pezizomycotina</taxon>
        <taxon>Sordariomycetes</taxon>
        <taxon>Hypocreomycetidae</taxon>
        <taxon>Hypocreales</taxon>
        <taxon>Nectriaceae</taxon>
        <taxon>Fusarium</taxon>
        <taxon>Fusarium solani species complex</taxon>
    </lineage>
</organism>
<evidence type="ECO:0008006" key="3">
    <source>
        <dbReference type="Google" id="ProtNLM"/>
    </source>
</evidence>
<dbReference type="EMBL" id="NKCL01001074">
    <property type="protein sequence ID" value="RSL44161.1"/>
    <property type="molecule type" value="Genomic_DNA"/>
</dbReference>
<dbReference type="PANTHER" id="PTHR21310">
    <property type="entry name" value="AMINOGLYCOSIDE PHOSPHOTRANSFERASE-RELATED-RELATED"/>
    <property type="match status" value="1"/>
</dbReference>
<evidence type="ECO:0000313" key="1">
    <source>
        <dbReference type="EMBL" id="RSL44161.1"/>
    </source>
</evidence>
<dbReference type="InterPro" id="IPR051678">
    <property type="entry name" value="AGP_Transferase"/>
</dbReference>
<accession>A0A428NTQ3</accession>
<proteinExistence type="predicted"/>
<comment type="caution">
    <text evidence="1">The sequence shown here is derived from an EMBL/GenBank/DDBJ whole genome shotgun (WGS) entry which is preliminary data.</text>
</comment>
<reference evidence="1 2" key="1">
    <citation type="submission" date="2017-06" db="EMBL/GenBank/DDBJ databases">
        <title>Comparative genomic analysis of Ambrosia Fusariam Clade fungi.</title>
        <authorList>
            <person name="Stajich J.E."/>
            <person name="Carrillo J."/>
            <person name="Kijimoto T."/>
            <person name="Eskalen A."/>
            <person name="O'Donnell K."/>
            <person name="Kasson M."/>
        </authorList>
    </citation>
    <scope>NUCLEOTIDE SEQUENCE [LARGE SCALE GENOMIC DNA]</scope>
    <source>
        <strain evidence="1 2">NRRL62606</strain>
    </source>
</reference>
<dbReference type="InterPro" id="IPR011009">
    <property type="entry name" value="Kinase-like_dom_sf"/>
</dbReference>
<name>A0A428NTQ3_9HYPO</name>
<sequence>MSITVEIEDDGAVDYERAINQDANILERLKYLPARNELYNSLWTKRKTICSLIRHQLGLDHRDICNVASPREWIQGSFNVCIPVEVQSHHLHQKYILRCCLPHKLAETSYPGTMDEKLRCEVGAYAWMQESCPDIRVPYLFGFGFSDDTHFTHEEYRPWYFRLARTVQRCLCALLRFPVPSRYTTNSMTHCLPTAYMLLEHIGPDTGQMLSITWDKRRSEPQYRERLFRGLARVILSLARIPQPRIGSLRFNNNCSVTLTNRPLAHQMVMLENEGIPRTMGTTDTYPSAELYVTDMLTFYDNCLLSNPNAVFDDEDCREKMAVKTLLRALSHRFIRRETRNGPFILQLTDLHASNVFVDDEWNLVCLVDLEWICALPSEMLAVPCWLTGHGVDELEGELLEEFEEMRLEFMRFFEEEEQELVSRHSLSLANIMDETWTSKGVWFWHCIKSLHAMTSLARAHICPQFSTRLTSVAEILSKFWCVDSHRMVEKKVTDLQRYEEDEGDLRHCFDRDNAN</sequence>